<sequence>MDPVQDIINGLEGTTVSGRKIAIEALQRHFRDEKDLQYFFIEAKEPGKLLQALFTCILNERAAYVKKEPNKARSTARAEPQKRLVTAVQTLRWVAEKAGKFMARKPMNDFVEHLQQMLRRAGDARDAIILDYAKMLNGTISHRPHLEHLEHDTWARLVEISFNVILGDPISNRFGDTKPNKMNVVQSDNDPDEGSSAGTKRRRSDTLTSPAPAPLDIKPLTKGAQSHIVTPEQLEFADILGTLLSFEDAPIFEWTENRKGGMEKKFPHLHLGILNRLERILVQYPGDSSLAVSYLRMINGTLDHMELNAKDDVALFAKAVWPGLVGLWTGKRKELKPTLILILRRLFRFILLSDDTIGTNAVPPESTNHLLRLWSVLNHEYDSRKVSTLSIDSLRLVVDDPARVGIHDVFSGATFCAGPSLQPEEANHWIFLELQADCAASLFKLSESVHANEVDHKRARRANALPGVLASLESANLPNEKIHCLQMLLFFIDRHWHILHDKLKQRILTILNQCLSVDDNGLQSWVFINFAAISYAEKPYPRSTSSTSMEQAIDDIPLGPQTWDSIWAHAIRRMNVPGVCRSACHAANVILLTFSPSAISASTYLSWDRVLLDIESVIKDIDVQGPSYPHDSVCMFISRCLSISAQDVRLNQLRLEDNVLSWALDTWSTAHNGRHKLSTNQVSDVLALFSVICGFTKLFHPRNQPILPDCPAVDFIIEERKVKEVADFMLHARLSGLKPEVGRTANRSLRSQAARNDSSFGQSAPPNLRERKISAYFAKTLDKLAVQIEEASVSWTLTLARGYLDAAIAALLFESLLQFNGITSNKVVIQLASRLLPMILSRLTPEWNPSEKLFVLQALEVLIPYRDPCPEETFPDSLCQPDRGSGIRQKTLLSLQARSQRDDDHASQKKFYQQLWQHADLLEDVFSILEAQIESMLHKRSNSHKDDFGPAGNSSTDYCDRSTKHIFQICLRFRLRGRSLQPHRDFNQNSALIDTMLDCITGAKYQNSFEAPLNIFFEEVENDTLSLSASQLESFLCEVGKSFQFNYGVNRSSSFRKLVIKIMNAGLPVWINSQSSSSPVQSLRVKVKHICSYFAKATVEKVRLVSWRLKNALALFLERYLRHEPPSDEWLHPKYMQEDYEHLLPRSLLFLLNKDHDARTRFRVATINPKLFTLMHSSEITDVYDHIIRSFVLIETEAEHMITRLLLFGNIMVTTSSVRSGAYWHFLETYLHTPAYYPYMRSILSGVSRQLGMGELSVLFRAYGTHLACSLAQNGHDITQLPSQLLGYPTIQQCLESSLDLFTPVNVLKDAPVPLENTCSILGKSIDDVKDVYFGSIVGTQIANDIHEKEFQPTEAAKKLSISFPHVANFKAAFSERAASIVAAVLRSMGDQDVSEQGPILDTLSREDNEAARVFMCLVRFRKPDDVNLHTANFPAFDTKDILCSLQWVMEYAPETSAQSLSYHVLHMLMADIHQSPLVNEQFRLLNALCLWIACYSRHFEELALLHTLAHNTSLLLSQPDLARAAQSLLDWTFQRYISERLPEPRIRAIITRCCAAAHAYTTQPEFSDLGSSLFDWIEQQALKFLRHEGKTYRSVVLDALSAWPRPLTAQLGQAYEGVKVQTVCTYLGDARGTSNKFHLSRRLRDFAALGLYSTERFSGTDFWRLKDSIPREDEVQDDDITAFATLLYLNHGQINGLNLGEEAGYHPRHIHKYFHRIGEDKAHKEKLPKPGDKRRGYNAIINGLLAMLEDENPSRVFSAYQALCLCITVLNSKDFKIPSHCKTDLVHLINNKVKLLPPSTARLFEYVHSDLCQQSVDDFSTWICTLATILVDELAISDVFYGQLHRIVAADVSFSETVLPILVHILLDVGATNIKHSELLSEYFTAVLKDANTHPSCLQAIVDVVLHSRYFHPAQPANTKGNPLAHNLWLQLDFTLLAQSATRCGSYTTALLFLELDAEMKSSDPVSAKEHVLYEIYRHIDEPDGFYGIKTDDLQSFLLRRFHHEEQWDKALRFHSAALEAGDPSRSGLIQSFRSFGFDHMALDELRKADKQASNSSEASTRYKLGWRTETWDLPDPCNNETGAPLYLALRAVHRERDANTIDSILWSGMRSEVERLRCLGSENVAEIRAASQDLMCLNQILQFRQDIIHQKDVMSMKDTKLWSRMSEKQSGFGFADLEALVATRMSLIRSLRQKEELSQIGNLVTPAARALMEEEKACLLRLSRAARASGKHQIALNSVMRAQKLDHEPSAEVSEEFAHVLWEHKEEKTAVQFLQRLIRRHDESREIPASTKALWNAHLGSWTSDACLENPNQIWENYFSRSIDLLRALESDSVEVAQTRATVYRKCAMFAERQYQATLKSPDGLRWKVYVERKRQEVAARNEQLARSDHASKQLIARELDRATKLLATDSELFKKHHSDREIFLKHAIDMHSRCLELSDEYDTDSVVRFSSLWFANFEDQTTINWVTTALERISSRKFVFLAHQLTARMSDINQSTSSASQSALQHLVLRMCAEHPFHSLYQVYCLSDHTSGQPTSGRRQSGRSFTQGTSTQTDRMTAANNILDQLRAAPGVGQRIRDIERLCAACLEWAKYPIKNNKAFAHTRNELPSIPANVAIRSIENLKVPVSTARTPIDMTMQYKDCVWITRYDTVFRNAGGNSVPKIVTCVGSDGRKYKQLFKGEGSDDLRQDAVMEQVFDLVNNILRRDQETRRRSLQVRDYKVIPLDTQAGLLEFVEKTQQIGNILKGMHAKWVSGHNIRLVSLTERNFRYNPHDILPDEFYKDLKSLHTHKSPRQVKLAKFLENRKRFKPAMRHYFMELYKMPLDWFRRRLAYTRSVATTSIVGHVLGLGDRHVSNILIDNVSGEVVHIDLGIAFEQGKLLPVPECVPFRMTADMVDGMGTSGTAGVFQRCAEETLRVLREESGVILTVLEVFKHDPLHQWTVSEIKVHKAQDTATSIISPLNEATRFNFGIGIDMTSGSADEAADRALSSVARKLDKSLSVESTVNELIAEATDPMNLATIYCGWSPHL</sequence>
<evidence type="ECO:0000256" key="16">
    <source>
        <dbReference type="RuleBase" id="RU365027"/>
    </source>
</evidence>
<evidence type="ECO:0000256" key="7">
    <source>
        <dbReference type="ARBA" id="ARBA00022679"/>
    </source>
</evidence>
<dbReference type="InterPro" id="IPR000403">
    <property type="entry name" value="PI3/4_kinase_cat_dom"/>
</dbReference>
<feature type="domain" description="FAT" evidence="19">
    <location>
        <begin position="1937"/>
        <end position="2532"/>
    </location>
</feature>
<keyword evidence="16" id="KW-0779">Telomere</keyword>
<dbReference type="CDD" id="cd05171">
    <property type="entry name" value="PIKKc_ATM"/>
    <property type="match status" value="1"/>
</dbReference>
<dbReference type="InterPro" id="IPR036940">
    <property type="entry name" value="PI3/4_kinase_cat_sf"/>
</dbReference>
<keyword evidence="9 16" id="KW-0227">DNA damage</keyword>
<feature type="domain" description="PI3K/PI4K catalytic" evidence="18">
    <location>
        <begin position="2651"/>
        <end position="2983"/>
    </location>
</feature>
<dbReference type="InterPro" id="IPR014009">
    <property type="entry name" value="PIK_FAT"/>
</dbReference>
<dbReference type="InParanoid" id="A0A409VCH8"/>
<evidence type="ECO:0000313" key="22">
    <source>
        <dbReference type="Proteomes" id="UP000284842"/>
    </source>
</evidence>
<dbReference type="PROSITE" id="PS00916">
    <property type="entry name" value="PI3_4_KINASE_2"/>
    <property type="match status" value="1"/>
</dbReference>
<dbReference type="InterPro" id="IPR011009">
    <property type="entry name" value="Kinase-like_dom_sf"/>
</dbReference>
<evidence type="ECO:0000256" key="5">
    <source>
        <dbReference type="ARBA" id="ARBA00014619"/>
    </source>
</evidence>
<evidence type="ECO:0000256" key="2">
    <source>
        <dbReference type="ARBA" id="ARBA00010769"/>
    </source>
</evidence>
<dbReference type="GO" id="GO:0000781">
    <property type="term" value="C:chromosome, telomeric region"/>
    <property type="evidence" value="ECO:0007669"/>
    <property type="project" value="UniProtKB-SubCell"/>
</dbReference>
<evidence type="ECO:0000259" key="18">
    <source>
        <dbReference type="PROSITE" id="PS50290"/>
    </source>
</evidence>
<feature type="domain" description="FATC" evidence="20">
    <location>
        <begin position="3000"/>
        <end position="3032"/>
    </location>
</feature>
<keyword evidence="16" id="KW-0158">Chromosome</keyword>
<dbReference type="Gene3D" id="1.10.1070.11">
    <property type="entry name" value="Phosphatidylinositol 3-/4-kinase, catalytic domain"/>
    <property type="match status" value="1"/>
</dbReference>
<reference evidence="21 22" key="1">
    <citation type="journal article" date="2018" name="Evol. Lett.">
        <title>Horizontal gene cluster transfer increased hallucinogenic mushroom diversity.</title>
        <authorList>
            <person name="Reynolds H.T."/>
            <person name="Vijayakumar V."/>
            <person name="Gluck-Thaler E."/>
            <person name="Korotkin H.B."/>
            <person name="Matheny P.B."/>
            <person name="Slot J.C."/>
        </authorList>
    </citation>
    <scope>NUCLEOTIDE SEQUENCE [LARGE SCALE GENOMIC DNA]</scope>
    <source>
        <strain evidence="21 22">2629</strain>
    </source>
</reference>
<name>A0A409VCH8_9AGAR</name>
<dbReference type="InterPro" id="IPR016024">
    <property type="entry name" value="ARM-type_fold"/>
</dbReference>
<comment type="catalytic activity">
    <reaction evidence="14 16">
        <text>L-threonyl-[protein] + ATP = O-phospho-L-threonyl-[protein] + ADP + H(+)</text>
        <dbReference type="Rhea" id="RHEA:46608"/>
        <dbReference type="Rhea" id="RHEA-COMP:11060"/>
        <dbReference type="Rhea" id="RHEA-COMP:11605"/>
        <dbReference type="ChEBI" id="CHEBI:15378"/>
        <dbReference type="ChEBI" id="CHEBI:30013"/>
        <dbReference type="ChEBI" id="CHEBI:30616"/>
        <dbReference type="ChEBI" id="CHEBI:61977"/>
        <dbReference type="ChEBI" id="CHEBI:456216"/>
        <dbReference type="EC" id="2.7.11.1"/>
    </reaction>
</comment>
<protein>
    <recommendedName>
        <fullName evidence="5 16">Serine/threonine-protein kinase Tel1</fullName>
        <ecNumber evidence="4 16">2.7.11.1</ecNumber>
    </recommendedName>
</protein>
<dbReference type="GO" id="GO:0006281">
    <property type="term" value="P:DNA repair"/>
    <property type="evidence" value="ECO:0007669"/>
    <property type="project" value="InterPro"/>
</dbReference>
<keyword evidence="16" id="KW-0156">Chromatin regulator</keyword>
<comment type="similarity">
    <text evidence="2 16">Belongs to the PI3/PI4-kinase family. ATM subfamily.</text>
</comment>
<dbReference type="GO" id="GO:0006325">
    <property type="term" value="P:chromatin organization"/>
    <property type="evidence" value="ECO:0007669"/>
    <property type="project" value="UniProtKB-KW"/>
</dbReference>
<dbReference type="EC" id="2.7.11.1" evidence="4 16"/>
<evidence type="ECO:0000256" key="1">
    <source>
        <dbReference type="ARBA" id="ARBA00004123"/>
    </source>
</evidence>
<dbReference type="SMART" id="SM01343">
    <property type="entry name" value="FATC"/>
    <property type="match status" value="1"/>
</dbReference>
<comment type="catalytic activity">
    <reaction evidence="15">
        <text>L-seryl-[protein] + ATP = O-phospho-L-seryl-[protein] + ADP + H(+)</text>
        <dbReference type="Rhea" id="RHEA:17989"/>
        <dbReference type="Rhea" id="RHEA-COMP:9863"/>
        <dbReference type="Rhea" id="RHEA-COMP:11604"/>
        <dbReference type="ChEBI" id="CHEBI:15378"/>
        <dbReference type="ChEBI" id="CHEBI:29999"/>
        <dbReference type="ChEBI" id="CHEBI:30616"/>
        <dbReference type="ChEBI" id="CHEBI:83421"/>
        <dbReference type="ChEBI" id="CHEBI:456216"/>
        <dbReference type="EC" id="2.7.11.1"/>
    </reaction>
</comment>
<dbReference type="GO" id="GO:0004674">
    <property type="term" value="F:protein serine/threonine kinase activity"/>
    <property type="evidence" value="ECO:0007669"/>
    <property type="project" value="UniProtKB-KW"/>
</dbReference>
<organism evidence="21 22">
    <name type="scientific">Panaeolus cyanescens</name>
    <dbReference type="NCBI Taxonomy" id="181874"/>
    <lineage>
        <taxon>Eukaryota</taxon>
        <taxon>Fungi</taxon>
        <taxon>Dikarya</taxon>
        <taxon>Basidiomycota</taxon>
        <taxon>Agaricomycotina</taxon>
        <taxon>Agaricomycetes</taxon>
        <taxon>Agaricomycetidae</taxon>
        <taxon>Agaricales</taxon>
        <taxon>Agaricineae</taxon>
        <taxon>Galeropsidaceae</taxon>
        <taxon>Panaeolus</taxon>
    </lineage>
</organism>
<evidence type="ECO:0000256" key="11">
    <source>
        <dbReference type="ARBA" id="ARBA00022840"/>
    </source>
</evidence>
<dbReference type="Pfam" id="PF11640">
    <property type="entry name" value="TAN"/>
    <property type="match status" value="1"/>
</dbReference>
<dbReference type="InterPro" id="IPR021668">
    <property type="entry name" value="TAN"/>
</dbReference>
<keyword evidence="7 16" id="KW-0808">Transferase</keyword>
<dbReference type="GO" id="GO:0035556">
    <property type="term" value="P:intracellular signal transduction"/>
    <property type="evidence" value="ECO:0007669"/>
    <property type="project" value="UniProtKB-ARBA"/>
</dbReference>
<evidence type="ECO:0000256" key="12">
    <source>
        <dbReference type="ARBA" id="ARBA00023242"/>
    </source>
</evidence>
<evidence type="ECO:0000256" key="3">
    <source>
        <dbReference type="ARBA" id="ARBA00011370"/>
    </source>
</evidence>
<keyword evidence="12 16" id="KW-0539">Nucleus</keyword>
<dbReference type="STRING" id="181874.A0A409VCH8"/>
<comment type="subunit">
    <text evidence="3">Associates with DNA double-strand breaks.</text>
</comment>
<dbReference type="Proteomes" id="UP000284842">
    <property type="component" value="Unassembled WGS sequence"/>
</dbReference>
<evidence type="ECO:0000259" key="20">
    <source>
        <dbReference type="PROSITE" id="PS51190"/>
    </source>
</evidence>
<dbReference type="PANTHER" id="PTHR37079">
    <property type="entry name" value="SERINE/THREONINE-PROTEIN KINASE ATM"/>
    <property type="match status" value="1"/>
</dbReference>
<evidence type="ECO:0000256" key="6">
    <source>
        <dbReference type="ARBA" id="ARBA00022527"/>
    </source>
</evidence>
<keyword evidence="8 16" id="KW-0547">Nucleotide-binding</keyword>
<dbReference type="GO" id="GO:0005524">
    <property type="term" value="F:ATP binding"/>
    <property type="evidence" value="ECO:0007669"/>
    <property type="project" value="UniProtKB-KW"/>
</dbReference>
<evidence type="ECO:0000256" key="13">
    <source>
        <dbReference type="ARBA" id="ARBA00025079"/>
    </source>
</evidence>
<evidence type="ECO:0000256" key="10">
    <source>
        <dbReference type="ARBA" id="ARBA00022777"/>
    </source>
</evidence>
<evidence type="ECO:0000256" key="4">
    <source>
        <dbReference type="ARBA" id="ARBA00012513"/>
    </source>
</evidence>
<evidence type="ECO:0000313" key="21">
    <source>
        <dbReference type="EMBL" id="PPQ64768.1"/>
    </source>
</evidence>
<proteinExistence type="inferred from homology"/>
<keyword evidence="11 16" id="KW-0067">ATP-binding</keyword>
<keyword evidence="10 16" id="KW-0418">Kinase</keyword>
<dbReference type="EMBL" id="NHTK01006082">
    <property type="protein sequence ID" value="PPQ64768.1"/>
    <property type="molecule type" value="Genomic_DNA"/>
</dbReference>
<dbReference type="InterPro" id="IPR038980">
    <property type="entry name" value="ATM_plant"/>
</dbReference>
<dbReference type="Gene3D" id="3.30.1010.10">
    <property type="entry name" value="Phosphatidylinositol 3-kinase Catalytic Subunit, Chain A, domain 4"/>
    <property type="match status" value="1"/>
</dbReference>
<dbReference type="InterPro" id="IPR003152">
    <property type="entry name" value="FATC_dom"/>
</dbReference>
<dbReference type="GO" id="GO:0005634">
    <property type="term" value="C:nucleus"/>
    <property type="evidence" value="ECO:0007669"/>
    <property type="project" value="UniProtKB-SubCell"/>
</dbReference>
<dbReference type="OrthoDB" id="381190at2759"/>
<dbReference type="SUPFAM" id="SSF48371">
    <property type="entry name" value="ARM repeat"/>
    <property type="match status" value="1"/>
</dbReference>
<dbReference type="SMART" id="SM01342">
    <property type="entry name" value="TAN"/>
    <property type="match status" value="1"/>
</dbReference>
<evidence type="ECO:0000256" key="9">
    <source>
        <dbReference type="ARBA" id="ARBA00022763"/>
    </source>
</evidence>
<dbReference type="PROSITE" id="PS50290">
    <property type="entry name" value="PI3_4_KINASE_3"/>
    <property type="match status" value="1"/>
</dbReference>
<comment type="subcellular location">
    <subcellularLocation>
        <location evidence="16">Chromosome</location>
        <location evidence="16">Telomere</location>
    </subcellularLocation>
    <subcellularLocation>
        <location evidence="1 16">Nucleus</location>
    </subcellularLocation>
</comment>
<dbReference type="PROSITE" id="PS51190">
    <property type="entry name" value="FATC"/>
    <property type="match status" value="1"/>
</dbReference>
<dbReference type="PROSITE" id="PS51189">
    <property type="entry name" value="FAT"/>
    <property type="match status" value="1"/>
</dbReference>
<comment type="caution">
    <text evidence="21">The sequence shown here is derived from an EMBL/GenBank/DDBJ whole genome shotgun (WGS) entry which is preliminary data.</text>
</comment>
<dbReference type="SMART" id="SM00146">
    <property type="entry name" value="PI3Kc"/>
    <property type="match status" value="1"/>
</dbReference>
<keyword evidence="22" id="KW-1185">Reference proteome</keyword>
<dbReference type="InterPro" id="IPR044107">
    <property type="entry name" value="PIKKc_ATM"/>
</dbReference>
<dbReference type="InterPro" id="IPR018936">
    <property type="entry name" value="PI3/4_kinase_CS"/>
</dbReference>
<comment type="function">
    <text evidence="13 16">Serine/threonine protein kinase which activates checkpoint signaling upon genotoxic stresses such as ionizing radiation (IR), ultraviolet light (UV), or DNA replication stalling, thereby acting as a DNA damage sensor. Recognizes the substrate consensus sequence [ST]-Q. Phosphorylates histone H2A to form H2AS128ph (gamma-H2A) at sites of DNA damage, involved in the regulation of DNA damage response mechanism. Required for the control of telomere length and genome stability.</text>
</comment>
<evidence type="ECO:0000256" key="17">
    <source>
        <dbReference type="SAM" id="MobiDB-lite"/>
    </source>
</evidence>
<dbReference type="Pfam" id="PF02260">
    <property type="entry name" value="FATC"/>
    <property type="match status" value="1"/>
</dbReference>
<dbReference type="GO" id="GO:0106310">
    <property type="term" value="F:protein serine kinase activity"/>
    <property type="evidence" value="ECO:0007669"/>
    <property type="project" value="RHEA"/>
</dbReference>
<dbReference type="PANTHER" id="PTHR37079:SF4">
    <property type="entry name" value="SERINE_THREONINE-PROTEIN KINASE ATM"/>
    <property type="match status" value="1"/>
</dbReference>
<evidence type="ECO:0000256" key="15">
    <source>
        <dbReference type="ARBA" id="ARBA00048679"/>
    </source>
</evidence>
<keyword evidence="6 16" id="KW-0723">Serine/threonine-protein kinase</keyword>
<dbReference type="SUPFAM" id="SSF56112">
    <property type="entry name" value="Protein kinase-like (PK-like)"/>
    <property type="match status" value="1"/>
</dbReference>
<evidence type="ECO:0000259" key="19">
    <source>
        <dbReference type="PROSITE" id="PS51189"/>
    </source>
</evidence>
<feature type="region of interest" description="Disordered" evidence="17">
    <location>
        <begin position="176"/>
        <end position="218"/>
    </location>
</feature>
<accession>A0A409VCH8</accession>
<dbReference type="Pfam" id="PF00454">
    <property type="entry name" value="PI3_PI4_kinase"/>
    <property type="match status" value="1"/>
</dbReference>
<evidence type="ECO:0000256" key="8">
    <source>
        <dbReference type="ARBA" id="ARBA00022741"/>
    </source>
</evidence>
<gene>
    <name evidence="21" type="ORF">CVT24_007854</name>
</gene>
<feature type="region of interest" description="Disordered" evidence="17">
    <location>
        <begin position="2535"/>
        <end position="2557"/>
    </location>
</feature>
<evidence type="ECO:0000256" key="14">
    <source>
        <dbReference type="ARBA" id="ARBA00047899"/>
    </source>
</evidence>